<dbReference type="Proteomes" id="UP000001996">
    <property type="component" value="Unassembled WGS sequence"/>
</dbReference>
<dbReference type="CDD" id="cd16456">
    <property type="entry name" value="RING-H2_APC11"/>
    <property type="match status" value="1"/>
</dbReference>
<dbReference type="InterPro" id="IPR051031">
    <property type="entry name" value="RING-box_E3_Ubiquitin_Ligase"/>
</dbReference>
<dbReference type="GO" id="GO:0008270">
    <property type="term" value="F:zinc ion binding"/>
    <property type="evidence" value="ECO:0007669"/>
    <property type="project" value="UniProtKB-KW"/>
</dbReference>
<sequence length="149" mass="17175">MKVDIVEWRTYCTWHWDLSLSTSAQDRDNNNNNNNSFIEELCGICRVSFDGSCPSCKYPGDECPVILGTGCTHNFHLHCILKWLEQESSRGLCPMCRQIFDFQTITDNLPDEIANLKSLVDGHRVMRERLLHTNEPEFETMQSEANVSM</sequence>
<dbReference type="Gene3D" id="3.30.40.10">
    <property type="entry name" value="Zinc/RING finger domain, C3HC4 (zinc finger)"/>
    <property type="match status" value="1"/>
</dbReference>
<dbReference type="HOGENOM" id="CLU_115512_0_0_1"/>
<keyword evidence="2" id="KW-0132">Cell division</keyword>
<dbReference type="STRING" id="379508.A5DTG2"/>
<dbReference type="SUPFAM" id="SSF57850">
    <property type="entry name" value="RING/U-box"/>
    <property type="match status" value="1"/>
</dbReference>
<name>A5DTG2_LODEL</name>
<evidence type="ECO:0000313" key="11">
    <source>
        <dbReference type="EMBL" id="EDK42470.1"/>
    </source>
</evidence>
<protein>
    <recommendedName>
        <fullName evidence="1">Anaphase-promoting complex subunit 11</fullName>
    </recommendedName>
</protein>
<keyword evidence="4 9" id="KW-0863">Zinc-finger</keyword>
<dbReference type="OrthoDB" id="1681166at2759"/>
<keyword evidence="12" id="KW-1185">Reference proteome</keyword>
<dbReference type="Pfam" id="PF12861">
    <property type="entry name" value="zf-ANAPC11"/>
    <property type="match status" value="1"/>
</dbReference>
<dbReference type="InterPro" id="IPR001841">
    <property type="entry name" value="Znf_RING"/>
</dbReference>
<evidence type="ECO:0000256" key="8">
    <source>
        <dbReference type="ARBA" id="ARBA00023306"/>
    </source>
</evidence>
<evidence type="ECO:0000256" key="6">
    <source>
        <dbReference type="ARBA" id="ARBA00022786"/>
    </source>
</evidence>
<dbReference type="GO" id="GO:0061630">
    <property type="term" value="F:ubiquitin protein ligase activity"/>
    <property type="evidence" value="ECO:0007669"/>
    <property type="project" value="EnsemblFungi"/>
</dbReference>
<dbReference type="InterPro" id="IPR024991">
    <property type="entry name" value="RING-H2_APC11"/>
</dbReference>
<dbReference type="VEuPathDB" id="FungiDB:LELG_00648"/>
<reference evidence="11 12" key="1">
    <citation type="journal article" date="2009" name="Nature">
        <title>Evolution of pathogenicity and sexual reproduction in eight Candida genomes.</title>
        <authorList>
            <person name="Butler G."/>
            <person name="Rasmussen M.D."/>
            <person name="Lin M.F."/>
            <person name="Santos M.A."/>
            <person name="Sakthikumar S."/>
            <person name="Munro C.A."/>
            <person name="Rheinbay E."/>
            <person name="Grabherr M."/>
            <person name="Forche A."/>
            <person name="Reedy J.L."/>
            <person name="Agrafioti I."/>
            <person name="Arnaud M.B."/>
            <person name="Bates S."/>
            <person name="Brown A.J."/>
            <person name="Brunke S."/>
            <person name="Costanzo M.C."/>
            <person name="Fitzpatrick D.A."/>
            <person name="de Groot P.W."/>
            <person name="Harris D."/>
            <person name="Hoyer L.L."/>
            <person name="Hube B."/>
            <person name="Klis F.M."/>
            <person name="Kodira C."/>
            <person name="Lennard N."/>
            <person name="Logue M.E."/>
            <person name="Martin R."/>
            <person name="Neiman A.M."/>
            <person name="Nikolaou E."/>
            <person name="Quail M.A."/>
            <person name="Quinn J."/>
            <person name="Santos M.C."/>
            <person name="Schmitzberger F.F."/>
            <person name="Sherlock G."/>
            <person name="Shah P."/>
            <person name="Silverstein K.A."/>
            <person name="Skrzypek M.S."/>
            <person name="Soll D."/>
            <person name="Staggs R."/>
            <person name="Stansfield I."/>
            <person name="Stumpf M.P."/>
            <person name="Sudbery P.E."/>
            <person name="Srikantha T."/>
            <person name="Zeng Q."/>
            <person name="Berman J."/>
            <person name="Berriman M."/>
            <person name="Heitman J."/>
            <person name="Gow N.A."/>
            <person name="Lorenz M.C."/>
            <person name="Birren B.W."/>
            <person name="Kellis M."/>
            <person name="Cuomo C.A."/>
        </authorList>
    </citation>
    <scope>NUCLEOTIDE SEQUENCE [LARGE SCALE GENOMIC DNA]</scope>
    <source>
        <strain evidence="12">ATCC 11503 / BCRC 21390 / CBS 2605 / JCM 1781 / NBRC 1676 / NRRL YB-4239</strain>
    </source>
</reference>
<evidence type="ECO:0000256" key="9">
    <source>
        <dbReference type="PROSITE-ProRule" id="PRU00175"/>
    </source>
</evidence>
<dbReference type="InterPro" id="IPR013083">
    <property type="entry name" value="Znf_RING/FYVE/PHD"/>
</dbReference>
<evidence type="ECO:0000256" key="5">
    <source>
        <dbReference type="ARBA" id="ARBA00022776"/>
    </source>
</evidence>
<evidence type="ECO:0000256" key="7">
    <source>
        <dbReference type="ARBA" id="ARBA00022833"/>
    </source>
</evidence>
<organism evidence="11 12">
    <name type="scientific">Lodderomyces elongisporus (strain ATCC 11503 / CBS 2605 / JCM 1781 / NBRC 1676 / NRRL YB-4239)</name>
    <name type="common">Yeast</name>
    <name type="synonym">Saccharomyces elongisporus</name>
    <dbReference type="NCBI Taxonomy" id="379508"/>
    <lineage>
        <taxon>Eukaryota</taxon>
        <taxon>Fungi</taxon>
        <taxon>Dikarya</taxon>
        <taxon>Ascomycota</taxon>
        <taxon>Saccharomycotina</taxon>
        <taxon>Pichiomycetes</taxon>
        <taxon>Debaryomycetaceae</taxon>
        <taxon>Candida/Lodderomyces clade</taxon>
        <taxon>Lodderomyces</taxon>
    </lineage>
</organism>
<keyword evidence="7" id="KW-0862">Zinc</keyword>
<dbReference type="AlphaFoldDB" id="A5DTG2"/>
<dbReference type="GO" id="GO:0051301">
    <property type="term" value="P:cell division"/>
    <property type="evidence" value="ECO:0007669"/>
    <property type="project" value="UniProtKB-KW"/>
</dbReference>
<dbReference type="GO" id="GO:0016567">
    <property type="term" value="P:protein ubiquitination"/>
    <property type="evidence" value="ECO:0007669"/>
    <property type="project" value="EnsemblFungi"/>
</dbReference>
<dbReference type="PROSITE" id="PS50089">
    <property type="entry name" value="ZF_RING_2"/>
    <property type="match status" value="1"/>
</dbReference>
<evidence type="ECO:0000256" key="3">
    <source>
        <dbReference type="ARBA" id="ARBA00022723"/>
    </source>
</evidence>
<evidence type="ECO:0000313" key="12">
    <source>
        <dbReference type="Proteomes" id="UP000001996"/>
    </source>
</evidence>
<keyword evidence="5" id="KW-0498">Mitosis</keyword>
<dbReference type="FunCoup" id="A5DTG2">
    <property type="interactions" value="243"/>
</dbReference>
<dbReference type="EMBL" id="CH981524">
    <property type="protein sequence ID" value="EDK42470.1"/>
    <property type="molecule type" value="Genomic_DNA"/>
</dbReference>
<dbReference type="InParanoid" id="A5DTG2"/>
<evidence type="ECO:0000256" key="4">
    <source>
        <dbReference type="ARBA" id="ARBA00022771"/>
    </source>
</evidence>
<dbReference type="PANTHER" id="PTHR11210">
    <property type="entry name" value="RING BOX"/>
    <property type="match status" value="1"/>
</dbReference>
<dbReference type="eggNOG" id="KOG1493">
    <property type="taxonomic scope" value="Eukaryota"/>
</dbReference>
<keyword evidence="8" id="KW-0131">Cell cycle</keyword>
<evidence type="ECO:0000256" key="1">
    <source>
        <dbReference type="ARBA" id="ARBA00013928"/>
    </source>
</evidence>
<dbReference type="OMA" id="TWHWKLA"/>
<dbReference type="GO" id="GO:0005680">
    <property type="term" value="C:anaphase-promoting complex"/>
    <property type="evidence" value="ECO:0007669"/>
    <property type="project" value="EnsemblFungi"/>
</dbReference>
<evidence type="ECO:0000259" key="10">
    <source>
        <dbReference type="PROSITE" id="PS50089"/>
    </source>
</evidence>
<accession>A5DTG2</accession>
<evidence type="ECO:0000256" key="2">
    <source>
        <dbReference type="ARBA" id="ARBA00022618"/>
    </source>
</evidence>
<gene>
    <name evidence="11" type="ORF">LELG_00648</name>
</gene>
<proteinExistence type="predicted"/>
<keyword evidence="6" id="KW-0833">Ubl conjugation pathway</keyword>
<keyword evidence="3" id="KW-0479">Metal-binding</keyword>
<feature type="domain" description="RING-type" evidence="10">
    <location>
        <begin position="53"/>
        <end position="97"/>
    </location>
</feature>
<dbReference type="GO" id="GO:0031145">
    <property type="term" value="P:anaphase-promoting complex-dependent catabolic process"/>
    <property type="evidence" value="ECO:0007669"/>
    <property type="project" value="EnsemblFungi"/>
</dbReference>
<dbReference type="GO" id="GO:0097602">
    <property type="term" value="F:cullin family protein binding"/>
    <property type="evidence" value="ECO:0007669"/>
    <property type="project" value="InterPro"/>
</dbReference>